<evidence type="ECO:0000313" key="3">
    <source>
        <dbReference type="EMBL" id="KKF34139.1"/>
    </source>
</evidence>
<dbReference type="EMBL" id="JXNU01000005">
    <property type="protein sequence ID" value="KKF34139.1"/>
    <property type="molecule type" value="Genomic_DNA"/>
</dbReference>
<feature type="region of interest" description="Disordered" evidence="2">
    <location>
        <begin position="169"/>
        <end position="210"/>
    </location>
</feature>
<comment type="caution">
    <text evidence="3">The sequence shown here is derived from an EMBL/GenBank/DDBJ whole genome shotgun (WGS) entry which is preliminary data.</text>
</comment>
<dbReference type="STRING" id="65700.SY86_24225"/>
<protein>
    <submittedName>
        <fullName evidence="3">Bacterial conjugation TrbI-like family protein</fullName>
    </submittedName>
</protein>
<dbReference type="PATRIC" id="fig|65700.7.peg.5998"/>
<keyword evidence="4" id="KW-1185">Reference proteome</keyword>
<dbReference type="RefSeq" id="WP_016191726.1">
    <property type="nucleotide sequence ID" value="NZ_CP089932.1"/>
</dbReference>
<dbReference type="InterPro" id="IPR021207">
    <property type="entry name" value="Integr_conj_element_PFL4705"/>
</dbReference>
<feature type="coiled-coil region" evidence="1">
    <location>
        <begin position="74"/>
        <end position="144"/>
    </location>
</feature>
<evidence type="ECO:0000256" key="2">
    <source>
        <dbReference type="SAM" id="MobiDB-lite"/>
    </source>
</evidence>
<dbReference type="Proteomes" id="UP000033924">
    <property type="component" value="Unassembled WGS sequence"/>
</dbReference>
<evidence type="ECO:0000256" key="1">
    <source>
        <dbReference type="SAM" id="Coils"/>
    </source>
</evidence>
<reference evidence="3 4" key="1">
    <citation type="submission" date="2015-01" db="EMBL/GenBank/DDBJ databases">
        <title>Erwinia tracheiphila.</title>
        <authorList>
            <person name="Shapiro L.R."/>
        </authorList>
    </citation>
    <scope>NUCLEOTIDE SEQUENCE [LARGE SCALE GENOMIC DNA]</scope>
    <source>
        <strain evidence="3 4">BuffGH</strain>
    </source>
</reference>
<name>A0A0M2K5A5_9GAMM</name>
<gene>
    <name evidence="3" type="ORF">SY86_24225</name>
</gene>
<accession>A0A0M2K5A5</accession>
<dbReference type="NCBIfam" id="TIGR03752">
    <property type="entry name" value="conj_TIGR03752"/>
    <property type="match status" value="1"/>
</dbReference>
<sequence length="500" mass="52891">MADVKSNMLPKVIVIGVLAASIVVGLKACKDDKTPEKPQQAHNVLANMSPEELRALGVEGDTPEDTLRTLVGTLRTTRTQQAELQSNIDKVLKENEALRKRNTNVSGQVNEAVAGYQKQAQQRQQQLQQEQQTLMGKIQTLTDQLAGNKDKTKSDSDIPLGLGLDGVGAGEGGAAPGQDGLMWVGPKDMKEPDPRNPNSAKDGPQFPTSFLSDNAITRQKAAYEQQVKGHTNEKGAEENAEPVFTLPENSTLVGSRSMTALLGRVPINGTVTDPYPFKLMIGKDNLTANGIELPDVEGAIVSGTASGDWTLSCVRGQVNSITFVFADGTVRTLPKPNTNMNANGSNNNAGSNAKDVSTTAGIGWISDDNGIPCIGGERKSNASTYLPTIAALSAASAAGEGISQGQYTTQNNVNGITSTMTGNAGQAVLGKALSGGMKETADWVRESYGMMFDAVYVPPGQKLAVHITRQLAIDFETKGRKVRYDDFSLPGEDGSTGGLD</sequence>
<organism evidence="3 4">
    <name type="scientific">Erwinia tracheiphila</name>
    <dbReference type="NCBI Taxonomy" id="65700"/>
    <lineage>
        <taxon>Bacteria</taxon>
        <taxon>Pseudomonadati</taxon>
        <taxon>Pseudomonadota</taxon>
        <taxon>Gammaproteobacteria</taxon>
        <taxon>Enterobacterales</taxon>
        <taxon>Erwiniaceae</taxon>
        <taxon>Erwinia</taxon>
    </lineage>
</organism>
<keyword evidence="1" id="KW-0175">Coiled coil</keyword>
<evidence type="ECO:0000313" key="4">
    <source>
        <dbReference type="Proteomes" id="UP000033924"/>
    </source>
</evidence>
<dbReference type="AlphaFoldDB" id="A0A0M2K5A5"/>
<proteinExistence type="predicted"/>